<evidence type="ECO:0000313" key="18">
    <source>
        <dbReference type="Proteomes" id="UP000184130"/>
    </source>
</evidence>
<dbReference type="GO" id="GO:0005829">
    <property type="term" value="C:cytosol"/>
    <property type="evidence" value="ECO:0007669"/>
    <property type="project" value="TreeGrafter"/>
</dbReference>
<evidence type="ECO:0000256" key="3">
    <source>
        <dbReference type="ARBA" id="ARBA00022763"/>
    </source>
</evidence>
<dbReference type="GO" id="GO:0003677">
    <property type="term" value="F:DNA binding"/>
    <property type="evidence" value="ECO:0007669"/>
    <property type="project" value="UniProtKB-KW"/>
</dbReference>
<sequence>MKNVTYINASAGSGKTYTLTHTLADLISDQKVKPEQVIMTTFTVKAASEMKEEAKKVLYEKGLFEEASRLDQAMIGTIHSVANALINKYWFFLGLSPDMGVMAEEDTQFYTSQSLSDLPTQEELKTLHAFCEDFDIQYKYGVGKRGVNYDYWKEDILRVITYTTNYELDSYERSIKESLDYIRQFVRSNIKSDYTKEELTAILNAQKRYAETQRESKKKQDILAEIRSMRRGLSDPTIGWYKRLAKLLNAWTSCAPEAEEMRDRLAELWHWPLVYQKQEAYIRLLFDLAARWRDRYTNYKKEKNLLDYNDMEKYMRDLLTDEKLSEEISMDYRYLFVDEYQDCSPIQVKIFDRLSELMEHSYWVGDYKQAIYGFRGSDITLTKAVVDRIATGQNGCEMAKPLDTSYRSLPDIVKVCNETFKRTFAGVLDEKSITLKEHRENKEGITSLRYWDLSSQEDVGLPHHIAHLIQQGVKPSDIAVLGRANAPLNEMAGVLTDNFGIPASRENLPVSQMAATPLVLALLALVASEKDSLAKAQIAILTEQDFGTKELIESKLLFDAEEDTKDKDFLNDVPLVKRLLELRPMLKQQSVAALVETMIIELDLYNVVKKIGRVSESQSCLNTIIRTAYTYEQHCVQMNLPATVNGFMDYLTVIDPVGTGDANGVQLHTYHSSKGLQWKYVILTSLRERMDDPAKCVKQSIYGIHFNYSEQPSAETPYPEVYIRVMPFVYGSGNTKVPEDIQEDIEKSELYKKVKSDSLSECNRLLYVGMTRPQDVMILALEKPAKNNHELQWLQDVGLDCVQPQDNSDLLGVGMHFIDETLTPEEGEQINSYHYMADNEKMKTRRIPYQQELCEADRKYLSPSSQWEKGHVEKDYKICDSLKRGTLVGRTMADVGNCIHQIYCGIEQKIDNEAYYKDLIASYGLSTYLIDYEGIRTAWEELVAWLTEEYGPATHIYHERPFSHLKDGQVFTGSIDLVWQTEEGDILIDFKTCPLGHKHILNEESDHYAGWYAGQLDAYTDALEAAGEKVIKRYIYYPVSGMLCEISRAFKAPKIVMNANIYCFDASNGFDINKMIEGAAKVLDAAIMCAEHDPDEEEIARTTMYIKGGSSQGIETILLKSGLFTINLPYLASRTDVALAFTLMREAKKLRPDLVIYDGDEETFADLSEDNEVETYYYRLDNMSNIIEKQDNHIGVNGLMHEFHIFPEYIKAQMPDVEPQEWTYKAFEDFIDIQWNYGDYDNFSRAEIGAPDGEEFIGRILGNNKGFAGVCQKVILYKDKETKIVPIDDFFEATKDNKYVKRLDYAQFVIDEMPDDEWERFYDSFEAEPLRHPKTYLLRWNPTISSYTLNDYRNDMEEYPDGFRSNWSIYEWEEAHKGDRFFMLRTGDDKAGIVYRGEFLSDPYEGDDWAGQKGKKRQYIDIGCYDFIPADNQSPIDIELLEKEIPEIDWRKGHSGELLSEETADKLNDLWNNTFLVE</sequence>
<dbReference type="EC" id="5.6.2.4" evidence="12"/>
<keyword evidence="1" id="KW-0540">Nuclease</keyword>
<dbReference type="InterPro" id="IPR014016">
    <property type="entry name" value="UvrD-like_ATP-bd"/>
</dbReference>
<dbReference type="RefSeq" id="WP_073205039.1">
    <property type="nucleotide sequence ID" value="NZ_FRBD01000003.1"/>
</dbReference>
<keyword evidence="7 14" id="KW-0067">ATP-binding</keyword>
<dbReference type="SUPFAM" id="SSF52980">
    <property type="entry name" value="Restriction endonuclease-like"/>
    <property type="match status" value="1"/>
</dbReference>
<comment type="catalytic activity">
    <reaction evidence="13">
        <text>ATP + H2O = ADP + phosphate + H(+)</text>
        <dbReference type="Rhea" id="RHEA:13065"/>
        <dbReference type="ChEBI" id="CHEBI:15377"/>
        <dbReference type="ChEBI" id="CHEBI:15378"/>
        <dbReference type="ChEBI" id="CHEBI:30616"/>
        <dbReference type="ChEBI" id="CHEBI:43474"/>
        <dbReference type="ChEBI" id="CHEBI:456216"/>
        <dbReference type="EC" id="5.6.2.4"/>
    </reaction>
</comment>
<dbReference type="PROSITE" id="PS51198">
    <property type="entry name" value="UVRD_HELICASE_ATP_BIND"/>
    <property type="match status" value="1"/>
</dbReference>
<keyword evidence="2 14" id="KW-0547">Nucleotide-binding</keyword>
<keyword evidence="9" id="KW-0234">DNA repair</keyword>
<evidence type="ECO:0000256" key="9">
    <source>
        <dbReference type="ARBA" id="ARBA00023204"/>
    </source>
</evidence>
<dbReference type="EMBL" id="FRBD01000003">
    <property type="protein sequence ID" value="SHK42979.1"/>
    <property type="molecule type" value="Genomic_DNA"/>
</dbReference>
<evidence type="ECO:0000259" key="15">
    <source>
        <dbReference type="PROSITE" id="PS51198"/>
    </source>
</evidence>
<dbReference type="InterPro" id="IPR038726">
    <property type="entry name" value="PDDEXK_AddAB-type"/>
</dbReference>
<evidence type="ECO:0000256" key="14">
    <source>
        <dbReference type="PROSITE-ProRule" id="PRU00560"/>
    </source>
</evidence>
<comment type="catalytic activity">
    <reaction evidence="11">
        <text>Couples ATP hydrolysis with the unwinding of duplex DNA by translocating in the 3'-5' direction.</text>
        <dbReference type="EC" id="5.6.2.4"/>
    </reaction>
</comment>
<dbReference type="Gene3D" id="3.40.50.300">
    <property type="entry name" value="P-loop containing nucleotide triphosphate hydrolases"/>
    <property type="match status" value="4"/>
</dbReference>
<feature type="binding site" evidence="14">
    <location>
        <begin position="9"/>
        <end position="16"/>
    </location>
    <ligand>
        <name>ATP</name>
        <dbReference type="ChEBI" id="CHEBI:30616"/>
    </ligand>
</feature>
<dbReference type="InterPro" id="IPR000212">
    <property type="entry name" value="DNA_helicase_UvrD/REP"/>
</dbReference>
<evidence type="ECO:0000256" key="2">
    <source>
        <dbReference type="ARBA" id="ARBA00022741"/>
    </source>
</evidence>
<evidence type="ECO:0000313" key="17">
    <source>
        <dbReference type="EMBL" id="SHK42979.1"/>
    </source>
</evidence>
<proteinExistence type="predicted"/>
<dbReference type="Pfam" id="PF12705">
    <property type="entry name" value="PDDEXK_1"/>
    <property type="match status" value="1"/>
</dbReference>
<dbReference type="Pfam" id="PF00580">
    <property type="entry name" value="UvrD-helicase"/>
    <property type="match status" value="1"/>
</dbReference>
<reference evidence="17 18" key="1">
    <citation type="submission" date="2016-11" db="EMBL/GenBank/DDBJ databases">
        <authorList>
            <person name="Jaros S."/>
            <person name="Januszkiewicz K."/>
            <person name="Wedrychowicz H."/>
        </authorList>
    </citation>
    <scope>NUCLEOTIDE SEQUENCE [LARGE SCALE GENOMIC DNA]</scope>
    <source>
        <strain evidence="17 18">KHT3</strain>
    </source>
</reference>
<feature type="domain" description="UvrD-like helicase ATP-binding" evidence="15">
    <location>
        <begin position="1"/>
        <end position="409"/>
    </location>
</feature>
<feature type="domain" description="UvrD-like helicase C-terminal" evidence="16">
    <location>
        <begin position="414"/>
        <end position="675"/>
    </location>
</feature>
<keyword evidence="8" id="KW-0238">DNA-binding</keyword>
<evidence type="ECO:0000256" key="1">
    <source>
        <dbReference type="ARBA" id="ARBA00022722"/>
    </source>
</evidence>
<dbReference type="GO" id="GO:0004527">
    <property type="term" value="F:exonuclease activity"/>
    <property type="evidence" value="ECO:0007669"/>
    <property type="project" value="UniProtKB-KW"/>
</dbReference>
<evidence type="ECO:0000256" key="13">
    <source>
        <dbReference type="ARBA" id="ARBA00048988"/>
    </source>
</evidence>
<evidence type="ECO:0000259" key="16">
    <source>
        <dbReference type="PROSITE" id="PS51217"/>
    </source>
</evidence>
<dbReference type="InterPro" id="IPR011335">
    <property type="entry name" value="Restrct_endonuc-II-like"/>
</dbReference>
<dbReference type="PROSITE" id="PS51217">
    <property type="entry name" value="UVRD_HELICASE_CTER"/>
    <property type="match status" value="1"/>
</dbReference>
<evidence type="ECO:0000256" key="11">
    <source>
        <dbReference type="ARBA" id="ARBA00034617"/>
    </source>
</evidence>
<dbReference type="OrthoDB" id="9810135at2"/>
<dbReference type="InterPro" id="IPR014017">
    <property type="entry name" value="DNA_helicase_UvrD-like_C"/>
</dbReference>
<evidence type="ECO:0000256" key="5">
    <source>
        <dbReference type="ARBA" id="ARBA00022806"/>
    </source>
</evidence>
<dbReference type="Gene3D" id="3.90.320.10">
    <property type="match status" value="1"/>
</dbReference>
<evidence type="ECO:0000256" key="10">
    <source>
        <dbReference type="ARBA" id="ARBA00023235"/>
    </source>
</evidence>
<dbReference type="PANTHER" id="PTHR11070:SF67">
    <property type="entry name" value="DNA 3'-5' HELICASE"/>
    <property type="match status" value="1"/>
</dbReference>
<gene>
    <name evidence="17" type="ORF">SAMN05216463_103141</name>
</gene>
<keyword evidence="3" id="KW-0227">DNA damage</keyword>
<dbReference type="GO" id="GO:0005524">
    <property type="term" value="F:ATP binding"/>
    <property type="evidence" value="ECO:0007669"/>
    <property type="project" value="UniProtKB-UniRule"/>
</dbReference>
<keyword evidence="10" id="KW-0413">Isomerase</keyword>
<keyword evidence="6 17" id="KW-0269">Exonuclease</keyword>
<dbReference type="GO" id="GO:0043138">
    <property type="term" value="F:3'-5' DNA helicase activity"/>
    <property type="evidence" value="ECO:0007669"/>
    <property type="project" value="UniProtKB-EC"/>
</dbReference>
<evidence type="ECO:0000256" key="8">
    <source>
        <dbReference type="ARBA" id="ARBA00023125"/>
    </source>
</evidence>
<accession>A0A1M6SE96</accession>
<evidence type="ECO:0000256" key="4">
    <source>
        <dbReference type="ARBA" id="ARBA00022801"/>
    </source>
</evidence>
<dbReference type="Pfam" id="PF13361">
    <property type="entry name" value="UvrD_C"/>
    <property type="match status" value="1"/>
</dbReference>
<name>A0A1M6SE96_XYLRU</name>
<organism evidence="17 18">
    <name type="scientific">Xylanibacter ruminicola</name>
    <name type="common">Prevotella ruminicola</name>
    <dbReference type="NCBI Taxonomy" id="839"/>
    <lineage>
        <taxon>Bacteria</taxon>
        <taxon>Pseudomonadati</taxon>
        <taxon>Bacteroidota</taxon>
        <taxon>Bacteroidia</taxon>
        <taxon>Bacteroidales</taxon>
        <taxon>Prevotellaceae</taxon>
        <taxon>Xylanibacter</taxon>
    </lineage>
</organism>
<dbReference type="GO" id="GO:0000725">
    <property type="term" value="P:recombinational repair"/>
    <property type="evidence" value="ECO:0007669"/>
    <property type="project" value="TreeGrafter"/>
</dbReference>
<dbReference type="PANTHER" id="PTHR11070">
    <property type="entry name" value="UVRD / RECB / PCRA DNA HELICASE FAMILY MEMBER"/>
    <property type="match status" value="1"/>
</dbReference>
<keyword evidence="4 14" id="KW-0378">Hydrolase</keyword>
<evidence type="ECO:0000256" key="7">
    <source>
        <dbReference type="ARBA" id="ARBA00022840"/>
    </source>
</evidence>
<dbReference type="SUPFAM" id="SSF52540">
    <property type="entry name" value="P-loop containing nucleoside triphosphate hydrolases"/>
    <property type="match status" value="1"/>
</dbReference>
<dbReference type="InterPro" id="IPR027417">
    <property type="entry name" value="P-loop_NTPase"/>
</dbReference>
<keyword evidence="5 14" id="KW-0347">Helicase</keyword>
<dbReference type="InterPro" id="IPR011604">
    <property type="entry name" value="PDDEXK-like_dom_sf"/>
</dbReference>
<dbReference type="Proteomes" id="UP000184130">
    <property type="component" value="Unassembled WGS sequence"/>
</dbReference>
<evidence type="ECO:0000256" key="12">
    <source>
        <dbReference type="ARBA" id="ARBA00034808"/>
    </source>
</evidence>
<protein>
    <recommendedName>
        <fullName evidence="12">DNA 3'-5' helicase</fullName>
        <ecNumber evidence="12">5.6.2.4</ecNumber>
    </recommendedName>
</protein>
<evidence type="ECO:0000256" key="6">
    <source>
        <dbReference type="ARBA" id="ARBA00022839"/>
    </source>
</evidence>